<name>A0ABQ9UE22_SAGOE</name>
<dbReference type="InterPro" id="IPR036986">
    <property type="entry name" value="S4_RNA-bd_sf"/>
</dbReference>
<accession>A0ABQ9UE22</accession>
<gene>
    <name evidence="2" type="primary">RPS4Y2</name>
    <name evidence="2" type="ORF">P7K49_028290</name>
</gene>
<proteinExistence type="predicted"/>
<feature type="signal peptide" evidence="1">
    <location>
        <begin position="1"/>
        <end position="18"/>
    </location>
</feature>
<organism evidence="2 3">
    <name type="scientific">Saguinus oedipus</name>
    <name type="common">Cotton-top tamarin</name>
    <name type="synonym">Oedipomidas oedipus</name>
    <dbReference type="NCBI Taxonomy" id="9490"/>
    <lineage>
        <taxon>Eukaryota</taxon>
        <taxon>Metazoa</taxon>
        <taxon>Chordata</taxon>
        <taxon>Craniata</taxon>
        <taxon>Vertebrata</taxon>
        <taxon>Euteleostomi</taxon>
        <taxon>Mammalia</taxon>
        <taxon>Eutheria</taxon>
        <taxon>Euarchontoglires</taxon>
        <taxon>Primates</taxon>
        <taxon>Haplorrhini</taxon>
        <taxon>Platyrrhini</taxon>
        <taxon>Cebidae</taxon>
        <taxon>Callitrichinae</taxon>
        <taxon>Saguinus</taxon>
    </lineage>
</organism>
<dbReference type="PANTHER" id="PTHR11581">
    <property type="entry name" value="30S/40S RIBOSOMAL PROTEIN S4"/>
    <property type="match status" value="1"/>
</dbReference>
<keyword evidence="2" id="KW-0687">Ribonucleoprotein</keyword>
<evidence type="ECO:0000256" key="1">
    <source>
        <dbReference type="SAM" id="SignalP"/>
    </source>
</evidence>
<dbReference type="Gene3D" id="3.10.290.10">
    <property type="entry name" value="RNA-binding S4 domain"/>
    <property type="match status" value="1"/>
</dbReference>
<dbReference type="EMBL" id="JASSZA010000014">
    <property type="protein sequence ID" value="KAK2094552.1"/>
    <property type="molecule type" value="Genomic_DNA"/>
</dbReference>
<keyword evidence="3" id="KW-1185">Reference proteome</keyword>
<evidence type="ECO:0000313" key="2">
    <source>
        <dbReference type="EMBL" id="KAK2094552.1"/>
    </source>
</evidence>
<protein>
    <submittedName>
        <fullName evidence="2">40S ribosomal protein S4, Y isoform 2</fullName>
    </submittedName>
</protein>
<dbReference type="Proteomes" id="UP001266305">
    <property type="component" value="Unassembled WGS sequence"/>
</dbReference>
<keyword evidence="1" id="KW-0732">Signal</keyword>
<sequence length="162" mass="18051">MAILFPCHLRCFLAPLSSWCQEASQVGRSPKALDAEYIDRCVCSPPIYQSPQAGSLPLIVFLRNRLKYALTGDEAKKICMQQLITIDDKVSTDITYAVGSLDDSINKTRENFLLICCLAVHSITLEEAKLFRVRKNVSTKEIPDLAAHDTGTTRCPDPYQGE</sequence>
<reference evidence="2 3" key="1">
    <citation type="submission" date="2023-05" db="EMBL/GenBank/DDBJ databases">
        <title>B98-5 Cell Line De Novo Hybrid Assembly: An Optical Mapping Approach.</title>
        <authorList>
            <person name="Kananen K."/>
            <person name="Auerbach J.A."/>
            <person name="Kautto E."/>
            <person name="Blachly J.S."/>
        </authorList>
    </citation>
    <scope>NUCLEOTIDE SEQUENCE [LARGE SCALE GENOMIC DNA]</scope>
    <source>
        <strain evidence="2">B95-8</strain>
        <tissue evidence="2">Cell line</tissue>
    </source>
</reference>
<dbReference type="PANTHER" id="PTHR11581:SF0">
    <property type="entry name" value="SMALL RIBOSOMAL SUBUNIT PROTEIN ES4"/>
    <property type="match status" value="1"/>
</dbReference>
<comment type="caution">
    <text evidence="2">The sequence shown here is derived from an EMBL/GenBank/DDBJ whole genome shotgun (WGS) entry which is preliminary data.</text>
</comment>
<feature type="chain" id="PRO_5046301143" evidence="1">
    <location>
        <begin position="19"/>
        <end position="162"/>
    </location>
</feature>
<dbReference type="GO" id="GO:0005840">
    <property type="term" value="C:ribosome"/>
    <property type="evidence" value="ECO:0007669"/>
    <property type="project" value="UniProtKB-KW"/>
</dbReference>
<dbReference type="InterPro" id="IPR000876">
    <property type="entry name" value="Ribosomal_eS4"/>
</dbReference>
<keyword evidence="2" id="KW-0689">Ribosomal protein</keyword>
<evidence type="ECO:0000313" key="3">
    <source>
        <dbReference type="Proteomes" id="UP001266305"/>
    </source>
</evidence>